<dbReference type="EMBL" id="GL441723">
    <property type="protein sequence ID" value="EFN64347.1"/>
    <property type="molecule type" value="Genomic_DNA"/>
</dbReference>
<reference evidence="1 2" key="1">
    <citation type="journal article" date="2010" name="Science">
        <title>Genomic comparison of the ants Camponotus floridanus and Harpegnathos saltator.</title>
        <authorList>
            <person name="Bonasio R."/>
            <person name="Zhang G."/>
            <person name="Ye C."/>
            <person name="Mutti N.S."/>
            <person name="Fang X."/>
            <person name="Qin N."/>
            <person name="Donahue G."/>
            <person name="Yang P."/>
            <person name="Li Q."/>
            <person name="Li C."/>
            <person name="Zhang P."/>
            <person name="Huang Z."/>
            <person name="Berger S.L."/>
            <person name="Reinberg D."/>
            <person name="Wang J."/>
            <person name="Liebig J."/>
        </authorList>
    </citation>
    <scope>NUCLEOTIDE SEQUENCE [LARGE SCALE GENOMIC DNA]</scope>
    <source>
        <strain evidence="2">C129</strain>
    </source>
</reference>
<proteinExistence type="predicted"/>
<organism evidence="2">
    <name type="scientific">Camponotus floridanus</name>
    <name type="common">Florida carpenter ant</name>
    <dbReference type="NCBI Taxonomy" id="104421"/>
    <lineage>
        <taxon>Eukaryota</taxon>
        <taxon>Metazoa</taxon>
        <taxon>Ecdysozoa</taxon>
        <taxon>Arthropoda</taxon>
        <taxon>Hexapoda</taxon>
        <taxon>Insecta</taxon>
        <taxon>Pterygota</taxon>
        <taxon>Neoptera</taxon>
        <taxon>Endopterygota</taxon>
        <taxon>Hymenoptera</taxon>
        <taxon>Apocrita</taxon>
        <taxon>Aculeata</taxon>
        <taxon>Formicoidea</taxon>
        <taxon>Formicidae</taxon>
        <taxon>Formicinae</taxon>
        <taxon>Camponotus</taxon>
    </lineage>
</organism>
<dbReference type="AlphaFoldDB" id="E2AQD3"/>
<dbReference type="InParanoid" id="E2AQD3"/>
<dbReference type="Proteomes" id="UP000000311">
    <property type="component" value="Unassembled WGS sequence"/>
</dbReference>
<protein>
    <submittedName>
        <fullName evidence="1">Uncharacterized protein</fullName>
    </submittedName>
</protein>
<keyword evidence="2" id="KW-1185">Reference proteome</keyword>
<sequence length="364" mass="42064">MDVKVIWSPRLKLLICYNCGAIVGHARITTPNKPVILGRYNGCNFASTANFVLYEVDRGNQHFRGYKHTEGNDFTLRNVKYTQERRGELNRKTRNVELLFAKRLLWWRKFPRWGYNRELSGWRRNFALVVVTMAYSGHTHGIEMKRYESRGNRLETSYVLLNNSALPYVDPVRSDIPHGSHPPLFREYRGKRQIDMENLYHGPTTRMRLRRLHVIIMQQTFIINVQNFAVSAIKQQKTRKEEGSRDADDNGAIVKSTQYITTLLLRIMPNFDHNSNNLTQYMITERRAVDFPRKRCSPRSCLVLVRSIVMQARSSGKDVADPGYSRFQDNADFDAPPINPLQQPASVRDALTSLVEIAAMGSNV</sequence>
<name>E2AQD3_CAMFO</name>
<evidence type="ECO:0000313" key="2">
    <source>
        <dbReference type="Proteomes" id="UP000000311"/>
    </source>
</evidence>
<evidence type="ECO:0000313" key="1">
    <source>
        <dbReference type="EMBL" id="EFN64347.1"/>
    </source>
</evidence>
<accession>E2AQD3</accession>
<gene>
    <name evidence="1" type="ORF">EAG_15931</name>
</gene>